<evidence type="ECO:0000313" key="2">
    <source>
        <dbReference type="Proteomes" id="UP001157502"/>
    </source>
</evidence>
<proteinExistence type="predicted"/>
<organism evidence="1 2">
    <name type="scientific">Dallia pectoralis</name>
    <name type="common">Alaska blackfish</name>
    <dbReference type="NCBI Taxonomy" id="75939"/>
    <lineage>
        <taxon>Eukaryota</taxon>
        <taxon>Metazoa</taxon>
        <taxon>Chordata</taxon>
        <taxon>Craniata</taxon>
        <taxon>Vertebrata</taxon>
        <taxon>Euteleostomi</taxon>
        <taxon>Actinopterygii</taxon>
        <taxon>Neopterygii</taxon>
        <taxon>Teleostei</taxon>
        <taxon>Protacanthopterygii</taxon>
        <taxon>Esociformes</taxon>
        <taxon>Umbridae</taxon>
        <taxon>Dallia</taxon>
    </lineage>
</organism>
<comment type="caution">
    <text evidence="1">The sequence shown here is derived from an EMBL/GenBank/DDBJ whole genome shotgun (WGS) entry which is preliminary data.</text>
</comment>
<dbReference type="Proteomes" id="UP001157502">
    <property type="component" value="Chromosome 10"/>
</dbReference>
<protein>
    <submittedName>
        <fullName evidence="1">Uncharacterized protein</fullName>
    </submittedName>
</protein>
<dbReference type="EMBL" id="CM055737">
    <property type="protein sequence ID" value="KAJ8005967.1"/>
    <property type="molecule type" value="Genomic_DNA"/>
</dbReference>
<gene>
    <name evidence="1" type="ORF">DPEC_G00123380</name>
</gene>
<keyword evidence="2" id="KW-1185">Reference proteome</keyword>
<sequence length="396" mass="45268">MFPGRSKDQGTTGWKLQTSLWSNSKIYMPLTPFRGTSILNVKRKMTWFSCVNRVAVRMEVPLNPRESGQFVTEHSQDVFVEEEGVQRVAEMLYALRKSEELTASGWKNANPLAPSPTSDQALNWVFVVDTMNFSFWPEQEDRQCEVTYRSVTHRGYMTLCAAITRAMDEGISITEPSYFSQMSVEELGHVLRSDNDTPMPMLAERHRVLTEGGRVLLQNGGSFRSFISPAGSDAQKMVELIVNKLPSYRDEATYKGKRIALYKRAQILVADFWGIMEARGEGNIPNLDFLTMFADYRVPQALVHLGALRYSNTLMETLRNGELLSSGDRTEVEIRGCSIWCVERIKAHLCSLVREREGQSCNINSAVIDFYLWPYAKQHHKEMAHIPIHHTRCIYY</sequence>
<accession>A0ACC2GQU1</accession>
<name>A0ACC2GQU1_DALPE</name>
<evidence type="ECO:0000313" key="1">
    <source>
        <dbReference type="EMBL" id="KAJ8005967.1"/>
    </source>
</evidence>
<reference evidence="1" key="1">
    <citation type="submission" date="2021-05" db="EMBL/GenBank/DDBJ databases">
        <authorList>
            <person name="Pan Q."/>
            <person name="Jouanno E."/>
            <person name="Zahm M."/>
            <person name="Klopp C."/>
            <person name="Cabau C."/>
            <person name="Louis A."/>
            <person name="Berthelot C."/>
            <person name="Parey E."/>
            <person name="Roest Crollius H."/>
            <person name="Montfort J."/>
            <person name="Robinson-Rechavi M."/>
            <person name="Bouchez O."/>
            <person name="Lampietro C."/>
            <person name="Lopez Roques C."/>
            <person name="Donnadieu C."/>
            <person name="Postlethwait J."/>
            <person name="Bobe J."/>
            <person name="Dillon D."/>
            <person name="Chandos A."/>
            <person name="von Hippel F."/>
            <person name="Guiguen Y."/>
        </authorList>
    </citation>
    <scope>NUCLEOTIDE SEQUENCE</scope>
    <source>
        <strain evidence="1">YG-Jan2019</strain>
    </source>
</reference>